<dbReference type="InterPro" id="IPR011010">
    <property type="entry name" value="DNA_brk_join_enz"/>
</dbReference>
<dbReference type="Proteomes" id="UP000244989">
    <property type="component" value="Unassembled WGS sequence"/>
</dbReference>
<dbReference type="Pfam" id="PF00589">
    <property type="entry name" value="Phage_integrase"/>
    <property type="match status" value="1"/>
</dbReference>
<feature type="region of interest" description="Disordered" evidence="2">
    <location>
        <begin position="26"/>
        <end position="56"/>
    </location>
</feature>
<dbReference type="GO" id="GO:0015074">
    <property type="term" value="P:DNA integration"/>
    <property type="evidence" value="ECO:0007669"/>
    <property type="project" value="InterPro"/>
</dbReference>
<proteinExistence type="predicted"/>
<reference evidence="5" key="1">
    <citation type="submission" date="2018-04" db="EMBL/GenBank/DDBJ databases">
        <authorList>
            <person name="Liu S."/>
            <person name="Wang Z."/>
            <person name="Li J."/>
        </authorList>
    </citation>
    <scope>NUCLEOTIDE SEQUENCE [LARGE SCALE GENOMIC DNA]</scope>
    <source>
        <strain evidence="5">2189</strain>
    </source>
</reference>
<evidence type="ECO:0000256" key="2">
    <source>
        <dbReference type="SAM" id="MobiDB-lite"/>
    </source>
</evidence>
<dbReference type="KEGG" id="cyz:C3B44_00225"/>
<dbReference type="EMBL" id="QEEZ01000018">
    <property type="protein sequence ID" value="PWC01106.1"/>
    <property type="molecule type" value="Genomic_DNA"/>
</dbReference>
<dbReference type="SUPFAM" id="SSF56349">
    <property type="entry name" value="DNA breaking-rejoining enzymes"/>
    <property type="match status" value="1"/>
</dbReference>
<dbReference type="InterPro" id="IPR013762">
    <property type="entry name" value="Integrase-like_cat_sf"/>
</dbReference>
<keyword evidence="1" id="KW-0233">DNA recombination</keyword>
<sequence>MPARYQQPPNRPSVRRNGVGLMARFTKMAAAEPPEEDPKKDPLSSASDAASRHDHGFMAARRKPRIHDHLRYDRLCSFRIKKPNPDLARDAIKVAAHVWSCTGKKSDKRDADAVKFLANYLYDVSIFYGDIDPRRALKRDAVDSWLAAAKHKSTSARTYKTVLHTAGRVLYPGSFPPVLSYSKPRSRPVVPASPELIRELYANCTSLPEVHKRRTQLILDLAYQAGLRSSEILDLRGSDVTALTLETGETVALIRVHRKGKIDRIVPVICPVRSRRLLARAQEVGRAYFLPTPSGKRPHTSTIGNAFSYLRARGFASTTVEALRVRWMLDMVNSTLPTATVARLCGNSLFRSLDYHSEHLAVVEPERLAELLLRARRLS</sequence>
<dbReference type="AlphaFoldDB" id="A0A2U1T524"/>
<dbReference type="PROSITE" id="PS51898">
    <property type="entry name" value="TYR_RECOMBINASE"/>
    <property type="match status" value="1"/>
</dbReference>
<dbReference type="GO" id="GO:0003677">
    <property type="term" value="F:DNA binding"/>
    <property type="evidence" value="ECO:0007669"/>
    <property type="project" value="InterPro"/>
</dbReference>
<accession>A0A2U1T524</accession>
<dbReference type="Gene3D" id="1.10.443.10">
    <property type="entry name" value="Intergrase catalytic core"/>
    <property type="match status" value="1"/>
</dbReference>
<dbReference type="GO" id="GO:0006310">
    <property type="term" value="P:DNA recombination"/>
    <property type="evidence" value="ECO:0007669"/>
    <property type="project" value="UniProtKB-KW"/>
</dbReference>
<protein>
    <recommendedName>
        <fullName evidence="3">Tyr recombinase domain-containing protein</fullName>
    </recommendedName>
</protein>
<gene>
    <name evidence="4" type="ORF">DF222_09020</name>
</gene>
<keyword evidence="5" id="KW-1185">Reference proteome</keyword>
<comment type="caution">
    <text evidence="4">The sequence shown here is derived from an EMBL/GenBank/DDBJ whole genome shotgun (WGS) entry which is preliminary data.</text>
</comment>
<organism evidence="4 5">
    <name type="scientific">Corynebacterium yudongzhengii</name>
    <dbReference type="NCBI Taxonomy" id="2080740"/>
    <lineage>
        <taxon>Bacteria</taxon>
        <taxon>Bacillati</taxon>
        <taxon>Actinomycetota</taxon>
        <taxon>Actinomycetes</taxon>
        <taxon>Mycobacteriales</taxon>
        <taxon>Corynebacteriaceae</taxon>
        <taxon>Corynebacterium</taxon>
    </lineage>
</organism>
<evidence type="ECO:0000313" key="4">
    <source>
        <dbReference type="EMBL" id="PWC01106.1"/>
    </source>
</evidence>
<feature type="domain" description="Tyr recombinase" evidence="3">
    <location>
        <begin position="187"/>
        <end position="373"/>
    </location>
</feature>
<evidence type="ECO:0000313" key="5">
    <source>
        <dbReference type="Proteomes" id="UP000244989"/>
    </source>
</evidence>
<dbReference type="InterPro" id="IPR002104">
    <property type="entry name" value="Integrase_catalytic"/>
</dbReference>
<name>A0A2U1T524_9CORY</name>
<evidence type="ECO:0000256" key="1">
    <source>
        <dbReference type="ARBA" id="ARBA00023172"/>
    </source>
</evidence>
<evidence type="ECO:0000259" key="3">
    <source>
        <dbReference type="PROSITE" id="PS51898"/>
    </source>
</evidence>